<dbReference type="InterPro" id="IPR011024">
    <property type="entry name" value="G_crystallin-like"/>
</dbReference>
<dbReference type="PANTHER" id="PTHR38165:SF1">
    <property type="entry name" value="GLUCANASE B"/>
    <property type="match status" value="1"/>
</dbReference>
<dbReference type="NCBIfam" id="TIGR04183">
    <property type="entry name" value="Por_Secre_tail"/>
    <property type="match status" value="1"/>
</dbReference>
<evidence type="ECO:0000313" key="7">
    <source>
        <dbReference type="EMBL" id="UOB18379.1"/>
    </source>
</evidence>
<dbReference type="InterPro" id="IPR001064">
    <property type="entry name" value="Beta/gamma_crystallin"/>
</dbReference>
<evidence type="ECO:0000259" key="5">
    <source>
        <dbReference type="PROSITE" id="PS51175"/>
    </source>
</evidence>
<feature type="domain" description="CBM6" evidence="5">
    <location>
        <begin position="510"/>
        <end position="629"/>
    </location>
</feature>
<reference evidence="7" key="1">
    <citation type="submission" date="2022-03" db="EMBL/GenBank/DDBJ databases">
        <title>Description of Abyssus ytuae gen. nov., sp. nov., a novel member of the family Flavobacteriaceae isolated from the sediment of Mariana Trench.</title>
        <authorList>
            <person name="Zhang J."/>
            <person name="Xu X."/>
        </authorList>
    </citation>
    <scope>NUCLEOTIDE SEQUENCE</scope>
    <source>
        <strain evidence="7">MT3330</strain>
    </source>
</reference>
<dbReference type="InterPro" id="IPR008979">
    <property type="entry name" value="Galactose-bd-like_sf"/>
</dbReference>
<accession>A0A9E6ZPA2</accession>
<evidence type="ECO:0000256" key="3">
    <source>
        <dbReference type="ARBA" id="ARBA00022737"/>
    </source>
</evidence>
<evidence type="ECO:0000259" key="4">
    <source>
        <dbReference type="PROSITE" id="PS50915"/>
    </source>
</evidence>
<dbReference type="SUPFAM" id="SSF49785">
    <property type="entry name" value="Galactose-binding domain-like"/>
    <property type="match status" value="1"/>
</dbReference>
<feature type="domain" description="Beta/gamma crystallin 'Greek key'" evidence="4">
    <location>
        <begin position="416"/>
        <end position="460"/>
    </location>
</feature>
<dbReference type="SMART" id="SM00247">
    <property type="entry name" value="XTALbg"/>
    <property type="match status" value="1"/>
</dbReference>
<dbReference type="Gene3D" id="2.60.120.260">
    <property type="entry name" value="Galactose-binding domain-like"/>
    <property type="match status" value="1"/>
</dbReference>
<dbReference type="Gene3D" id="2.60.20.10">
    <property type="entry name" value="Crystallins"/>
    <property type="match status" value="1"/>
</dbReference>
<evidence type="ECO:0000256" key="2">
    <source>
        <dbReference type="ARBA" id="ARBA00022729"/>
    </source>
</evidence>
<dbReference type="PROSITE" id="PS50915">
    <property type="entry name" value="CRYSTALLIN_BETA_GAMMA"/>
    <property type="match status" value="1"/>
</dbReference>
<dbReference type="RefSeq" id="WP_255844558.1">
    <property type="nucleotide sequence ID" value="NZ_CP094358.1"/>
</dbReference>
<dbReference type="PROSITE" id="PS52006">
    <property type="entry name" value="GH64"/>
    <property type="match status" value="1"/>
</dbReference>
<comment type="similarity">
    <text evidence="1">Belongs to the beta/gamma-crystallin family.</text>
</comment>
<dbReference type="Pfam" id="PF03422">
    <property type="entry name" value="CBM_6"/>
    <property type="match status" value="1"/>
</dbReference>
<dbReference type="InterPro" id="IPR026444">
    <property type="entry name" value="Secre_tail"/>
</dbReference>
<dbReference type="SMART" id="SM00606">
    <property type="entry name" value="CBD_IV"/>
    <property type="match status" value="1"/>
</dbReference>
<dbReference type="PROSITE" id="PS51175">
    <property type="entry name" value="CBM6"/>
    <property type="match status" value="1"/>
</dbReference>
<dbReference type="KEGG" id="fbm:MQE35_03600"/>
<keyword evidence="8" id="KW-1185">Reference proteome</keyword>
<dbReference type="InterPro" id="IPR037398">
    <property type="entry name" value="Glyco_hydro_64_fam"/>
</dbReference>
<protein>
    <submittedName>
        <fullName evidence="7">Beta-1,3-glucanase family protein</fullName>
    </submittedName>
</protein>
<dbReference type="Pfam" id="PF18962">
    <property type="entry name" value="Por_Secre_tail"/>
    <property type="match status" value="1"/>
</dbReference>
<dbReference type="InterPro" id="IPR037176">
    <property type="entry name" value="Osmotin/thaumatin-like_sf"/>
</dbReference>
<dbReference type="EMBL" id="CP094358">
    <property type="protein sequence ID" value="UOB18379.1"/>
    <property type="molecule type" value="Genomic_DNA"/>
</dbReference>
<evidence type="ECO:0000256" key="1">
    <source>
        <dbReference type="ARBA" id="ARBA00009646"/>
    </source>
</evidence>
<keyword evidence="3" id="KW-0677">Repeat</keyword>
<dbReference type="InterPro" id="IPR006584">
    <property type="entry name" value="Cellulose-bd_IV"/>
</dbReference>
<organism evidence="7 8">
    <name type="scientific">Abyssalbus ytuae</name>
    <dbReference type="NCBI Taxonomy" id="2926907"/>
    <lineage>
        <taxon>Bacteria</taxon>
        <taxon>Pseudomonadati</taxon>
        <taxon>Bacteroidota</taxon>
        <taxon>Flavobacteriia</taxon>
        <taxon>Flavobacteriales</taxon>
        <taxon>Flavobacteriaceae</taxon>
        <taxon>Abyssalbus</taxon>
    </lineage>
</organism>
<keyword evidence="2" id="KW-0732">Signal</keyword>
<dbReference type="InterPro" id="IPR032477">
    <property type="entry name" value="Glyco_hydro_64"/>
</dbReference>
<dbReference type="Gene3D" id="2.60.110.10">
    <property type="entry name" value="Thaumatin"/>
    <property type="match status" value="1"/>
</dbReference>
<evidence type="ECO:0000313" key="8">
    <source>
        <dbReference type="Proteomes" id="UP000831290"/>
    </source>
</evidence>
<dbReference type="PANTHER" id="PTHR38165">
    <property type="match status" value="1"/>
</dbReference>
<evidence type="ECO:0000259" key="6">
    <source>
        <dbReference type="PROSITE" id="PS52006"/>
    </source>
</evidence>
<dbReference type="Pfam" id="PF16483">
    <property type="entry name" value="Glyco_hydro_64"/>
    <property type="match status" value="1"/>
</dbReference>
<proteinExistence type="inferred from homology"/>
<dbReference type="Gene3D" id="3.30.920.50">
    <property type="entry name" value="Beta-1,3-glucanase, C-terminal domain"/>
    <property type="match status" value="1"/>
</dbReference>
<dbReference type="Proteomes" id="UP000831290">
    <property type="component" value="Chromosome"/>
</dbReference>
<gene>
    <name evidence="7" type="ORF">MQE35_03600</name>
</gene>
<name>A0A9E6ZPA2_9FLAO</name>
<dbReference type="CDD" id="cd04080">
    <property type="entry name" value="CBM6_cellulase-like"/>
    <property type="match status" value="1"/>
</dbReference>
<feature type="domain" description="GH64" evidence="6">
    <location>
        <begin position="30"/>
        <end position="405"/>
    </location>
</feature>
<sequence length="727" mass="79135">MKVIYDDILKKVTKNVIAGVFMLLQYVTLAQTLPYQFANNSEYADSDIYVTVVGIINDAHIWVDAVNGQVLPMNTSYNTVPGPVIGGNLGPGGNGLYADCFRKLSDIPNKTINIPQMNGGKILISFGSQLYMYFHGSVGAPSGYAPPDLNNPTDPNLGIKFENIEFTYDQYGLWCNPTRVDSYQYPMGLEVWGDNGFYKRVGEIINHSQVLSEWQATAPSEFQGLLDQSQGIIHFPTKSSSFPESLIQTYIDQIWSKYSSQQLVFNSGDAGTWRGSVSGDNFVFTRDSDGAVGVIPGKPTVEMAMEASGVMASGNVNDLIVQKMLAAAINRHAIDLNLGSGVVQDIGNPANYYQTWPYNWYAKFFHRTDISYEGWVYAFSYDDVFDQSATVHTPVPNSIKITIGGFAGTTNPDPTSVVTLYQHCPYDGYAIGLAEGSYTLAQLQALGMSDNAISSIKVQSGYKATLYDEDNFTGTSLEKTADSDCLTADSFNDMLTSVIVSKAGSSGWSTQIEAETYVVFNDVQTEACSEGGENVGYINNGSWMVWDVNIPSTGTYTVEYRVASPNNDGTIQLEKAGGSPVYGSVSVPNTGGWQNWTTISHNVSLTAGEQQIAIYAPVGGWNINWLKISSTVALAAKQVSEEKSNNVIGVVNTASLKSYPNPTTDILNVIGYDPNSAYVVYDLTGKIMKKGVFNSGEVDFIDVSNFSSGIYILKNTTTGKTFRFSKK</sequence>
<dbReference type="AlphaFoldDB" id="A0A9E6ZPA2"/>
<dbReference type="InterPro" id="IPR005084">
    <property type="entry name" value="CBM6"/>
</dbReference>
<dbReference type="CDD" id="cd09214">
    <property type="entry name" value="GH64-like"/>
    <property type="match status" value="1"/>
</dbReference>
<dbReference type="SUPFAM" id="SSF49695">
    <property type="entry name" value="gamma-Crystallin-like"/>
    <property type="match status" value="1"/>
</dbReference>
<dbReference type="InterPro" id="IPR042517">
    <property type="entry name" value="Glyco_hydro_64_N_2"/>
</dbReference>
<dbReference type="GO" id="GO:0030246">
    <property type="term" value="F:carbohydrate binding"/>
    <property type="evidence" value="ECO:0007669"/>
    <property type="project" value="InterPro"/>
</dbReference>